<reference evidence="5" key="1">
    <citation type="submission" date="2016-01" db="EMBL/GenBank/DDBJ databases">
        <authorList>
            <person name="Peeters C."/>
        </authorList>
    </citation>
    <scope>NUCLEOTIDE SEQUENCE</scope>
    <source>
        <strain evidence="5">LMG 29321</strain>
    </source>
</reference>
<evidence type="ECO:0000256" key="2">
    <source>
        <dbReference type="ARBA" id="ARBA00023125"/>
    </source>
</evidence>
<dbReference type="Proteomes" id="UP000071859">
    <property type="component" value="Unassembled WGS sequence"/>
</dbReference>
<keyword evidence="2" id="KW-0238">DNA-binding</keyword>
<protein>
    <submittedName>
        <fullName evidence="5">LuxR family transcriptional regulator</fullName>
    </submittedName>
</protein>
<dbReference type="AlphaFoldDB" id="A0A158EHG9"/>
<dbReference type="GO" id="GO:0003677">
    <property type="term" value="F:DNA binding"/>
    <property type="evidence" value="ECO:0007669"/>
    <property type="project" value="UniProtKB-KW"/>
</dbReference>
<evidence type="ECO:0000256" key="1">
    <source>
        <dbReference type="ARBA" id="ARBA00023015"/>
    </source>
</evidence>
<proteinExistence type="predicted"/>
<dbReference type="EMBL" id="FCOX02000111">
    <property type="protein sequence ID" value="SAL06332.1"/>
    <property type="molecule type" value="Genomic_DNA"/>
</dbReference>
<dbReference type="CDD" id="cd06170">
    <property type="entry name" value="LuxR_C_like"/>
    <property type="match status" value="1"/>
</dbReference>
<keyword evidence="3" id="KW-0804">Transcription</keyword>
<keyword evidence="1" id="KW-0805">Transcription regulation</keyword>
<dbReference type="InterPro" id="IPR036388">
    <property type="entry name" value="WH-like_DNA-bd_sf"/>
</dbReference>
<evidence type="ECO:0000256" key="3">
    <source>
        <dbReference type="ARBA" id="ARBA00023163"/>
    </source>
</evidence>
<keyword evidence="6" id="KW-1185">Reference proteome</keyword>
<dbReference type="PANTHER" id="PTHR44688:SF16">
    <property type="entry name" value="DNA-BINDING TRANSCRIPTIONAL ACTIVATOR DEVR_DOSR"/>
    <property type="match status" value="1"/>
</dbReference>
<dbReference type="SUPFAM" id="SSF46894">
    <property type="entry name" value="C-terminal effector domain of the bipartite response regulators"/>
    <property type="match status" value="1"/>
</dbReference>
<dbReference type="Gene3D" id="1.10.10.10">
    <property type="entry name" value="Winged helix-like DNA-binding domain superfamily/Winged helix DNA-binding domain"/>
    <property type="match status" value="1"/>
</dbReference>
<dbReference type="InterPro" id="IPR000792">
    <property type="entry name" value="Tscrpt_reg_LuxR_C"/>
</dbReference>
<gene>
    <name evidence="5" type="ORF">AWB78_08013</name>
</gene>
<dbReference type="InterPro" id="IPR016032">
    <property type="entry name" value="Sig_transdc_resp-reg_C-effctor"/>
</dbReference>
<feature type="domain" description="HTH luxR-type" evidence="4">
    <location>
        <begin position="169"/>
        <end position="234"/>
    </location>
</feature>
<evidence type="ECO:0000313" key="6">
    <source>
        <dbReference type="Proteomes" id="UP000071859"/>
    </source>
</evidence>
<dbReference type="RefSeq" id="WP_074173670.1">
    <property type="nucleotide sequence ID" value="NZ_FCOX02000111.1"/>
</dbReference>
<dbReference type="InterPro" id="IPR036693">
    <property type="entry name" value="TF_LuxR_autoind-bd_dom_sf"/>
</dbReference>
<evidence type="ECO:0000259" key="4">
    <source>
        <dbReference type="PROSITE" id="PS50043"/>
    </source>
</evidence>
<dbReference type="PROSITE" id="PS50043">
    <property type="entry name" value="HTH_LUXR_2"/>
    <property type="match status" value="1"/>
</dbReference>
<dbReference type="PRINTS" id="PR00038">
    <property type="entry name" value="HTHLUXR"/>
</dbReference>
<dbReference type="GO" id="GO:0006355">
    <property type="term" value="P:regulation of DNA-templated transcription"/>
    <property type="evidence" value="ECO:0007669"/>
    <property type="project" value="InterPro"/>
</dbReference>
<dbReference type="SUPFAM" id="SSF75516">
    <property type="entry name" value="Pheromone-binding domain of LuxR-like quorum-sensing transcription factors"/>
    <property type="match status" value="1"/>
</dbReference>
<accession>A0A158EHG9</accession>
<dbReference type="InterPro" id="IPR005143">
    <property type="entry name" value="TF_LuxR_autoind-bd_dom"/>
</dbReference>
<dbReference type="PROSITE" id="PS00622">
    <property type="entry name" value="HTH_LUXR_1"/>
    <property type="match status" value="1"/>
</dbReference>
<sequence length="236" mass="26182">MRLDGLDLLERFQESKDSDQLLSHLSAHAKELGFEYVCCGFQRPSSVRKPLLELLNAYPQGWMDRYIEQNYVAVDPVVKTGKKEQYPILWNDALFASTPTLWSEARDVGLTAGVSQSCWGVNGGFGLLSLARSSPAISAAEFRDVTTHLCWLGTITHHLMSSFNRPTGYSGEPVFLTPREKEILQWSADGKTASEIGDILCIAERTVNFHINNVLPKLGATSKIQATVRAIRLGLI</sequence>
<dbReference type="Pfam" id="PF00196">
    <property type="entry name" value="GerE"/>
    <property type="match status" value="1"/>
</dbReference>
<dbReference type="SMART" id="SM00421">
    <property type="entry name" value="HTH_LUXR"/>
    <property type="match status" value="1"/>
</dbReference>
<dbReference type="OrthoDB" id="9774661at2"/>
<name>A0A158EHG9_9BURK</name>
<organism evidence="5 6">
    <name type="scientific">Caballeronia calidae</name>
    <dbReference type="NCBI Taxonomy" id="1777139"/>
    <lineage>
        <taxon>Bacteria</taxon>
        <taxon>Pseudomonadati</taxon>
        <taxon>Pseudomonadota</taxon>
        <taxon>Betaproteobacteria</taxon>
        <taxon>Burkholderiales</taxon>
        <taxon>Burkholderiaceae</taxon>
        <taxon>Caballeronia</taxon>
    </lineage>
</organism>
<evidence type="ECO:0000313" key="5">
    <source>
        <dbReference type="EMBL" id="SAL06332.1"/>
    </source>
</evidence>
<comment type="caution">
    <text evidence="5">The sequence shown here is derived from an EMBL/GenBank/DDBJ whole genome shotgun (WGS) entry which is preliminary data.</text>
</comment>
<dbReference type="PANTHER" id="PTHR44688">
    <property type="entry name" value="DNA-BINDING TRANSCRIPTIONAL ACTIVATOR DEVR_DOSR"/>
    <property type="match status" value="1"/>
</dbReference>
<dbReference type="Pfam" id="PF03472">
    <property type="entry name" value="Autoind_bind"/>
    <property type="match status" value="1"/>
</dbReference>
<dbReference type="Gene3D" id="3.30.450.80">
    <property type="entry name" value="Transcription factor LuxR-like, autoinducer-binding domain"/>
    <property type="match status" value="1"/>
</dbReference>